<dbReference type="AlphaFoldDB" id="A0A7W9JJV9"/>
<comment type="caution">
    <text evidence="2">The sequence shown here is derived from an EMBL/GenBank/DDBJ whole genome shotgun (WGS) entry which is preliminary data.</text>
</comment>
<proteinExistence type="predicted"/>
<protein>
    <submittedName>
        <fullName evidence="2">Uncharacterized protein</fullName>
    </submittedName>
</protein>
<dbReference type="Proteomes" id="UP000567246">
    <property type="component" value="Unassembled WGS sequence"/>
</dbReference>
<keyword evidence="3" id="KW-1185">Reference proteome</keyword>
<dbReference type="RefSeq" id="WP_184172373.1">
    <property type="nucleotide sequence ID" value="NZ_BAABAG010000013.1"/>
</dbReference>
<dbReference type="EMBL" id="JACHMW010000001">
    <property type="protein sequence ID" value="MBB5849019.1"/>
    <property type="molecule type" value="Genomic_DNA"/>
</dbReference>
<sequence>MTTTERPTEADMLRQQLRFHMERAERHRLRAEKAEAELAELKKELTAR</sequence>
<evidence type="ECO:0000313" key="3">
    <source>
        <dbReference type="Proteomes" id="UP000567246"/>
    </source>
</evidence>
<feature type="coiled-coil region" evidence="1">
    <location>
        <begin position="17"/>
        <end position="44"/>
    </location>
</feature>
<organism evidence="2 3">
    <name type="scientific">Micrococcus endophyticus</name>
    <dbReference type="NCBI Taxonomy" id="455343"/>
    <lineage>
        <taxon>Bacteria</taxon>
        <taxon>Bacillati</taxon>
        <taxon>Actinomycetota</taxon>
        <taxon>Actinomycetes</taxon>
        <taxon>Micrococcales</taxon>
        <taxon>Micrococcaceae</taxon>
        <taxon>Micrococcus</taxon>
    </lineage>
</organism>
<gene>
    <name evidence="2" type="ORF">HDA33_001583</name>
</gene>
<evidence type="ECO:0000256" key="1">
    <source>
        <dbReference type="SAM" id="Coils"/>
    </source>
</evidence>
<name>A0A7W9JJV9_9MICC</name>
<keyword evidence="1" id="KW-0175">Coiled coil</keyword>
<evidence type="ECO:0000313" key="2">
    <source>
        <dbReference type="EMBL" id="MBB5849019.1"/>
    </source>
</evidence>
<accession>A0A7W9JJV9</accession>
<reference evidence="2 3" key="1">
    <citation type="submission" date="2020-08" db="EMBL/GenBank/DDBJ databases">
        <title>Sequencing the genomes of 1000 actinobacteria strains.</title>
        <authorList>
            <person name="Klenk H.-P."/>
        </authorList>
    </citation>
    <scope>NUCLEOTIDE SEQUENCE [LARGE SCALE GENOMIC DNA]</scope>
    <source>
        <strain evidence="2 3">DSM 17945</strain>
    </source>
</reference>